<feature type="domain" description="Ig-like" evidence="19">
    <location>
        <begin position="524"/>
        <end position="620"/>
    </location>
</feature>
<feature type="domain" description="Ig-like" evidence="19">
    <location>
        <begin position="432"/>
        <end position="519"/>
    </location>
</feature>
<dbReference type="Pfam" id="PF07679">
    <property type="entry name" value="I-set"/>
    <property type="match status" value="2"/>
</dbReference>
<dbReference type="FunFam" id="2.60.40.10:FF:000044">
    <property type="entry name" value="Contactin 1"/>
    <property type="match status" value="1"/>
</dbReference>
<dbReference type="InterPro" id="IPR013098">
    <property type="entry name" value="Ig_I-set"/>
</dbReference>
<evidence type="ECO:0000256" key="4">
    <source>
        <dbReference type="ARBA" id="ARBA00022622"/>
    </source>
</evidence>
<keyword evidence="4" id="KW-0336">GPI-anchor</keyword>
<feature type="domain" description="Fibronectin type-III" evidence="20">
    <location>
        <begin position="830"/>
        <end position="922"/>
    </location>
</feature>
<evidence type="ECO:0000259" key="20">
    <source>
        <dbReference type="PROSITE" id="PS50853"/>
    </source>
</evidence>
<dbReference type="InterPro" id="IPR003598">
    <property type="entry name" value="Ig_sub2"/>
</dbReference>
<keyword evidence="7" id="KW-0130">Cell adhesion</keyword>
<dbReference type="InterPro" id="IPR013783">
    <property type="entry name" value="Ig-like_fold"/>
</dbReference>
<dbReference type="InterPro" id="IPR003961">
    <property type="entry name" value="FN3_dom"/>
</dbReference>
<dbReference type="AlphaFoldDB" id="A0A8C4RDG2"/>
<dbReference type="InterPro" id="IPR036116">
    <property type="entry name" value="FN3_sf"/>
</dbReference>
<dbReference type="GO" id="GO:0030424">
    <property type="term" value="C:axon"/>
    <property type="evidence" value="ECO:0007669"/>
    <property type="project" value="TreeGrafter"/>
</dbReference>
<dbReference type="Ensembl" id="ENSECRT00000000984.1">
    <property type="protein sequence ID" value="ENSECRP00000000963.1"/>
    <property type="gene ID" value="ENSECRG00000000640.1"/>
</dbReference>
<keyword evidence="3" id="KW-1003">Cell membrane</keyword>
<evidence type="ECO:0000256" key="10">
    <source>
        <dbReference type="ARBA" id="ARBA00023180"/>
    </source>
</evidence>
<comment type="similarity">
    <text evidence="2">Belongs to the immunoglobulin superfamily. Contactin family.</text>
</comment>
<dbReference type="GO" id="GO:0007420">
    <property type="term" value="P:brain development"/>
    <property type="evidence" value="ECO:0007669"/>
    <property type="project" value="TreeGrafter"/>
</dbReference>
<dbReference type="FunFam" id="2.60.40.10:FF:000064">
    <property type="entry name" value="Contactin 1"/>
    <property type="match status" value="1"/>
</dbReference>
<dbReference type="CDD" id="cd00063">
    <property type="entry name" value="FN3"/>
    <property type="match status" value="4"/>
</dbReference>
<feature type="domain" description="Ig-like" evidence="19">
    <location>
        <begin position="350"/>
        <end position="426"/>
    </location>
</feature>
<dbReference type="PANTHER" id="PTHR44170">
    <property type="entry name" value="PROTEIN SIDEKICK"/>
    <property type="match status" value="1"/>
</dbReference>
<dbReference type="Gene3D" id="2.60.40.10">
    <property type="entry name" value="Immunoglobulins"/>
    <property type="match status" value="10"/>
</dbReference>
<dbReference type="FunFam" id="2.60.40.10:FF:000035">
    <property type="entry name" value="Contactin 1"/>
    <property type="match status" value="1"/>
</dbReference>
<evidence type="ECO:0000256" key="9">
    <source>
        <dbReference type="ARBA" id="ARBA00023157"/>
    </source>
</evidence>
<dbReference type="SMART" id="SM00060">
    <property type="entry name" value="FN3"/>
    <property type="match status" value="4"/>
</dbReference>
<evidence type="ECO:0000256" key="3">
    <source>
        <dbReference type="ARBA" id="ARBA00022475"/>
    </source>
</evidence>
<keyword evidence="10" id="KW-0325">Glycoprotein</keyword>
<reference evidence="21" key="1">
    <citation type="submission" date="2021-06" db="EMBL/GenBank/DDBJ databases">
        <authorList>
            <consortium name="Wellcome Sanger Institute Data Sharing"/>
        </authorList>
    </citation>
    <scope>NUCLEOTIDE SEQUENCE [LARGE SCALE GENOMIC DNA]</scope>
</reference>
<feature type="domain" description="Ig-like" evidence="19">
    <location>
        <begin position="58"/>
        <end position="150"/>
    </location>
</feature>
<gene>
    <name evidence="21" type="primary">CNTN1</name>
    <name evidence="21" type="synonym">cntn1b</name>
</gene>
<evidence type="ECO:0000259" key="19">
    <source>
        <dbReference type="PROSITE" id="PS50835"/>
    </source>
</evidence>
<dbReference type="InterPro" id="IPR003599">
    <property type="entry name" value="Ig_sub"/>
</dbReference>
<feature type="domain" description="Fibronectin type-III" evidence="20">
    <location>
        <begin position="728"/>
        <end position="826"/>
    </location>
</feature>
<evidence type="ECO:0000256" key="14">
    <source>
        <dbReference type="ARBA" id="ARBA00060217"/>
    </source>
</evidence>
<dbReference type="GO" id="GO:0005886">
    <property type="term" value="C:plasma membrane"/>
    <property type="evidence" value="ECO:0007669"/>
    <property type="project" value="UniProtKB-SubCell"/>
</dbReference>
<sequence length="1042" mass="116256">MLKEREPFMLTARASFSRFLKTNLENMLLLSLLFLTFLFSLCQAEDVKGYIPGKGYGPVFEEQPADTIYPIESTDAKISMNCRARGSPPAVYKWTYNGWEIDLTKSNDHYSIIGGNLVINSPEKSRDEGKYQCIAKNVFGNVVSKEATLKFGYLDTFSTEERQIVNYKEGQGAALICDPPDHYPDDLIYRWIFDEFPNFIKMDERMFVSQTTGNLYISKVEVADKGNYSCFVTSPSISKSVFSKYISLTPMAERSVKKYPADIKVKFRELYAFVGQNASLECFALGNPVPEIRWRKVDAPLPSNYEITMSGAVFNIYNVQLEDEGLYECEALNMKGKDLHQARIYVEAFPSWAEHINDTQRDIDSDMSWSCVATGKPKPTIRWLKNGVAYGTGEMKFYKLTLYDAGMYQCIAENRHGSIYANAELKVLASAPDFEMNPVKKKILGAKGGRVVIECKPKAAPKPKFSWSKDTELLHNNSRILIWADGSLEILNVTKLDEGKYTCFAENDRGKANSTGSLSVTDATKITLAPSNSIVNVGQNATMQCYASHDPTLDLTFIWSVNSHIIDFDKESEHYERNLMSESSGKLLIKTAQLWHAGRYTCTAQTIVDNSTASADLVVSGPPGPPGGVRVEEIKDNSVKLSWSRGADNHNPISRYVIESRNMLSEEWKVAKTTPSVIEGNMEFANVSYLIPWMEYEFRVFAVNTLGIGEPSVPSPKVKTLEAAPTVAPSHIGGGGGSNRELTITWMPVPREYHFGSNFGYIVAFKPHGDKEWRKVMVASPDARRYVHKDSTITPSTEFQVKVKAYNNKGEGPYSLTAAIFSAQDAPTEAPLRVNIQTLTSSEAVINWLPVSQQSVDGYQIRYWRTQDTEAAAQLVQVTSQENSTRLENLLPDSHYRLEVRAYNSAGYGPPSIQYDIYTRKAPPSRPPKIISKYIVGSHVSIKWEHVEPLANESKVESYKVLYRQQGQLGGTLYSTGKHFIDIPLHKDGDYIVEVRAHSAGGDGAVAQVRIEGPRGGTACVTPATTTSLLLLVVIAIRCLEL</sequence>
<keyword evidence="9" id="KW-1015">Disulfide bond</keyword>
<evidence type="ECO:0000256" key="11">
    <source>
        <dbReference type="ARBA" id="ARBA00023288"/>
    </source>
</evidence>
<evidence type="ECO:0000256" key="16">
    <source>
        <dbReference type="ARBA" id="ARBA00080939"/>
    </source>
</evidence>
<dbReference type="PROSITE" id="PS50853">
    <property type="entry name" value="FN3"/>
    <property type="match status" value="3"/>
</dbReference>
<dbReference type="InterPro" id="IPR007110">
    <property type="entry name" value="Ig-like_dom"/>
</dbReference>
<proteinExistence type="inferred from homology"/>
<dbReference type="PROSITE" id="PS50835">
    <property type="entry name" value="IG_LIKE"/>
    <property type="match status" value="6"/>
</dbReference>
<feature type="domain" description="Ig-like" evidence="19">
    <location>
        <begin position="169"/>
        <end position="247"/>
    </location>
</feature>
<dbReference type="SUPFAM" id="SSF49265">
    <property type="entry name" value="Fibronectin type III"/>
    <property type="match status" value="2"/>
</dbReference>
<evidence type="ECO:0000256" key="6">
    <source>
        <dbReference type="ARBA" id="ARBA00022737"/>
    </source>
</evidence>
<reference evidence="21" key="3">
    <citation type="submission" date="2025-09" db="UniProtKB">
        <authorList>
            <consortium name="Ensembl"/>
        </authorList>
    </citation>
    <scope>IDENTIFICATION</scope>
</reference>
<dbReference type="InterPro" id="IPR036179">
    <property type="entry name" value="Ig-like_dom_sf"/>
</dbReference>
<keyword evidence="11" id="KW-0449">Lipoprotein</keyword>
<dbReference type="FunFam" id="2.60.40.10:FF:000004">
    <property type="entry name" value="DCC isoform 1"/>
    <property type="match status" value="2"/>
</dbReference>
<dbReference type="SUPFAM" id="SSF48726">
    <property type="entry name" value="Immunoglobulin"/>
    <property type="match status" value="6"/>
</dbReference>
<evidence type="ECO:0000256" key="7">
    <source>
        <dbReference type="ARBA" id="ARBA00022889"/>
    </source>
</evidence>
<name>A0A8C4RDG2_ERPCA</name>
<evidence type="ECO:0000256" key="12">
    <source>
        <dbReference type="ARBA" id="ARBA00023319"/>
    </source>
</evidence>
<feature type="signal peptide" evidence="18">
    <location>
        <begin position="1"/>
        <end position="44"/>
    </location>
</feature>
<evidence type="ECO:0000256" key="17">
    <source>
        <dbReference type="ARBA" id="ARBA00083720"/>
    </source>
</evidence>
<dbReference type="PANTHER" id="PTHR44170:SF10">
    <property type="entry name" value="CONTACTIN-1"/>
    <property type="match status" value="1"/>
</dbReference>
<evidence type="ECO:0000256" key="1">
    <source>
        <dbReference type="ARBA" id="ARBA00004609"/>
    </source>
</evidence>
<comment type="subunit">
    <text evidence="13">Interacts with PTPRG.</text>
</comment>
<keyword evidence="12" id="KW-0393">Immunoglobulin domain</keyword>
<dbReference type="FunFam" id="2.60.40.10:FF:000054">
    <property type="entry name" value="Contactin 1"/>
    <property type="match status" value="1"/>
</dbReference>
<dbReference type="Pfam" id="PF00041">
    <property type="entry name" value="fn3"/>
    <property type="match status" value="2"/>
</dbReference>
<dbReference type="Pfam" id="PF13927">
    <property type="entry name" value="Ig_3"/>
    <property type="match status" value="3"/>
</dbReference>
<feature type="domain" description="Fibronectin type-III" evidence="20">
    <location>
        <begin position="625"/>
        <end position="723"/>
    </location>
</feature>
<dbReference type="GO" id="GO:0007411">
    <property type="term" value="P:axon guidance"/>
    <property type="evidence" value="ECO:0007669"/>
    <property type="project" value="TreeGrafter"/>
</dbReference>
<evidence type="ECO:0000256" key="15">
    <source>
        <dbReference type="ARBA" id="ARBA00072738"/>
    </source>
</evidence>
<protein>
    <recommendedName>
        <fullName evidence="15">Contactin-3</fullName>
    </recommendedName>
    <alternativeName>
        <fullName evidence="17">Brain-derived immunoglobulin superfamily protein 1</fullName>
    </alternativeName>
    <alternativeName>
        <fullName evidence="16">Plasmacytoma-associated neuronal glycoprotein</fullName>
    </alternativeName>
</protein>
<evidence type="ECO:0000313" key="21">
    <source>
        <dbReference type="Ensembl" id="ENSECRP00000000963.1"/>
    </source>
</evidence>
<comment type="function">
    <text evidence="14">Contactins mediate cell surface interactions during nervous system development. Has some neurite outgrowth-promoting activity.</text>
</comment>
<keyword evidence="8" id="KW-0472">Membrane</keyword>
<comment type="subcellular location">
    <subcellularLocation>
        <location evidence="1">Cell membrane</location>
        <topology evidence="1">Lipid-anchor</topology>
        <topology evidence="1">GPI-anchor</topology>
    </subcellularLocation>
</comment>
<evidence type="ECO:0000256" key="2">
    <source>
        <dbReference type="ARBA" id="ARBA00009812"/>
    </source>
</evidence>
<dbReference type="GO" id="GO:0098552">
    <property type="term" value="C:side of membrane"/>
    <property type="evidence" value="ECO:0007669"/>
    <property type="project" value="UniProtKB-KW"/>
</dbReference>
<dbReference type="Proteomes" id="UP000694620">
    <property type="component" value="Chromosome 1"/>
</dbReference>
<evidence type="ECO:0000256" key="13">
    <source>
        <dbReference type="ARBA" id="ARBA00038703"/>
    </source>
</evidence>
<feature type="chain" id="PRO_5034074083" description="Contactin-3" evidence="18">
    <location>
        <begin position="45"/>
        <end position="1042"/>
    </location>
</feature>
<keyword evidence="5 18" id="KW-0732">Signal</keyword>
<dbReference type="FunFam" id="2.60.40.10:FF:000028">
    <property type="entry name" value="Neuronal cell adhesion molecule"/>
    <property type="match status" value="1"/>
</dbReference>
<evidence type="ECO:0000256" key="8">
    <source>
        <dbReference type="ARBA" id="ARBA00023136"/>
    </source>
</evidence>
<feature type="domain" description="Ig-like" evidence="19">
    <location>
        <begin position="260"/>
        <end position="345"/>
    </location>
</feature>
<evidence type="ECO:0000256" key="18">
    <source>
        <dbReference type="SAM" id="SignalP"/>
    </source>
</evidence>
<organism evidence="21 22">
    <name type="scientific">Erpetoichthys calabaricus</name>
    <name type="common">Rope fish</name>
    <name type="synonym">Calamoichthys calabaricus</name>
    <dbReference type="NCBI Taxonomy" id="27687"/>
    <lineage>
        <taxon>Eukaryota</taxon>
        <taxon>Metazoa</taxon>
        <taxon>Chordata</taxon>
        <taxon>Craniata</taxon>
        <taxon>Vertebrata</taxon>
        <taxon>Euteleostomi</taxon>
        <taxon>Actinopterygii</taxon>
        <taxon>Polypteriformes</taxon>
        <taxon>Polypteridae</taxon>
        <taxon>Erpetoichthys</taxon>
    </lineage>
</organism>
<reference evidence="21" key="2">
    <citation type="submission" date="2025-08" db="UniProtKB">
        <authorList>
            <consortium name="Ensembl"/>
        </authorList>
    </citation>
    <scope>IDENTIFICATION</scope>
</reference>
<dbReference type="SMART" id="SM00408">
    <property type="entry name" value="IGc2"/>
    <property type="match status" value="6"/>
</dbReference>
<dbReference type="GO" id="GO:0098632">
    <property type="term" value="F:cell-cell adhesion mediator activity"/>
    <property type="evidence" value="ECO:0007669"/>
    <property type="project" value="TreeGrafter"/>
</dbReference>
<dbReference type="FunFam" id="2.60.40.10:FF:000052">
    <property type="entry name" value="Contactin 1"/>
    <property type="match status" value="1"/>
</dbReference>
<dbReference type="FunFam" id="2.60.40.10:FF:000273">
    <property type="entry name" value="contactin-3 isoform X1"/>
    <property type="match status" value="1"/>
</dbReference>
<keyword evidence="6" id="KW-0677">Repeat</keyword>
<dbReference type="FunFam" id="2.60.40.10:FF:000047">
    <property type="entry name" value="Contactin 1"/>
    <property type="match status" value="1"/>
</dbReference>
<evidence type="ECO:0000313" key="22">
    <source>
        <dbReference type="Proteomes" id="UP000694620"/>
    </source>
</evidence>
<keyword evidence="22" id="KW-1185">Reference proteome</keyword>
<accession>A0A8C4RDG2</accession>
<evidence type="ECO:0000256" key="5">
    <source>
        <dbReference type="ARBA" id="ARBA00022729"/>
    </source>
</evidence>
<dbReference type="SMART" id="SM00409">
    <property type="entry name" value="IG"/>
    <property type="match status" value="6"/>
</dbReference>
<dbReference type="GeneTree" id="ENSGT00940000155915"/>